<name>A0A8J4XXD3_CHIOP</name>
<proteinExistence type="predicted"/>
<evidence type="ECO:0000313" key="1">
    <source>
        <dbReference type="EMBL" id="KAG0716783.1"/>
    </source>
</evidence>
<evidence type="ECO:0000313" key="2">
    <source>
        <dbReference type="Proteomes" id="UP000770661"/>
    </source>
</evidence>
<dbReference type="AlphaFoldDB" id="A0A8J4XXD3"/>
<organism evidence="1 2">
    <name type="scientific">Chionoecetes opilio</name>
    <name type="common">Atlantic snow crab</name>
    <name type="synonym">Cancer opilio</name>
    <dbReference type="NCBI Taxonomy" id="41210"/>
    <lineage>
        <taxon>Eukaryota</taxon>
        <taxon>Metazoa</taxon>
        <taxon>Ecdysozoa</taxon>
        <taxon>Arthropoda</taxon>
        <taxon>Crustacea</taxon>
        <taxon>Multicrustacea</taxon>
        <taxon>Malacostraca</taxon>
        <taxon>Eumalacostraca</taxon>
        <taxon>Eucarida</taxon>
        <taxon>Decapoda</taxon>
        <taxon>Pleocyemata</taxon>
        <taxon>Brachyura</taxon>
        <taxon>Eubrachyura</taxon>
        <taxon>Majoidea</taxon>
        <taxon>Majidae</taxon>
        <taxon>Chionoecetes</taxon>
    </lineage>
</organism>
<dbReference type="Proteomes" id="UP000770661">
    <property type="component" value="Unassembled WGS sequence"/>
</dbReference>
<gene>
    <name evidence="1" type="ORF">GWK47_008862</name>
</gene>
<accession>A0A8J4XXD3</accession>
<comment type="caution">
    <text evidence="1">The sequence shown here is derived from an EMBL/GenBank/DDBJ whole genome shotgun (WGS) entry which is preliminary data.</text>
</comment>
<dbReference type="EMBL" id="JACEEZ010018564">
    <property type="protein sequence ID" value="KAG0716783.1"/>
    <property type="molecule type" value="Genomic_DNA"/>
</dbReference>
<keyword evidence="2" id="KW-1185">Reference proteome</keyword>
<protein>
    <submittedName>
        <fullName evidence="1">Uncharacterized protein</fullName>
    </submittedName>
</protein>
<reference evidence="1" key="1">
    <citation type="submission" date="2020-07" db="EMBL/GenBank/DDBJ databases">
        <title>The High-quality genome of the commercially important snow crab, Chionoecetes opilio.</title>
        <authorList>
            <person name="Jeong J.-H."/>
            <person name="Ryu S."/>
        </authorList>
    </citation>
    <scope>NUCLEOTIDE SEQUENCE</scope>
    <source>
        <strain evidence="1">MADBK_172401_WGS</strain>
        <tissue evidence="1">Digestive gland</tissue>
    </source>
</reference>
<sequence>MPSVSTLGKEKSTALPVVTRLTGVIYDFSFFGKGKKSVWEAWGPIPKSRCFNLHRIEHPQATKKSPWIARSARAERFNSVIYDKTSPLVSVNEARKELFCQKKTRTMENIPNSTGPAAGTPSVQCTQGWQYWTTCHQAQTDNQLLNGCGWTLDAENQSPGFLSGARSLRPAKGFVSEL</sequence>